<evidence type="ECO:0000313" key="2">
    <source>
        <dbReference type="Proteomes" id="UP001230649"/>
    </source>
</evidence>
<dbReference type="EMBL" id="JASBWS010000001">
    <property type="protein sequence ID" value="KAJ9117909.1"/>
    <property type="molecule type" value="Genomic_DNA"/>
</dbReference>
<accession>A0ACC2X1J4</accession>
<keyword evidence="2" id="KW-1185">Reference proteome</keyword>
<reference evidence="1" key="1">
    <citation type="submission" date="2023-04" db="EMBL/GenBank/DDBJ databases">
        <title>Draft Genome sequencing of Naganishia species isolated from polar environments using Oxford Nanopore Technology.</title>
        <authorList>
            <person name="Leo P."/>
            <person name="Venkateswaran K."/>
        </authorList>
    </citation>
    <scope>NUCLEOTIDE SEQUENCE</scope>
    <source>
        <strain evidence="1">MNA-CCFEE 5262</strain>
    </source>
</reference>
<protein>
    <submittedName>
        <fullName evidence="1">Formate dehydrogenase (NAD+)</fullName>
    </submittedName>
</protein>
<evidence type="ECO:0000313" key="1">
    <source>
        <dbReference type="EMBL" id="KAJ9117909.1"/>
    </source>
</evidence>
<name>A0ACC2X1J4_9TREE</name>
<dbReference type="Proteomes" id="UP001230649">
    <property type="component" value="Unassembled WGS sequence"/>
</dbReference>
<sequence length="473" mass="50253">MSSETAGKVINCKAAIAWEANKPLSIEDIEVAPPKAHEVRVKILYTGICHTDAYTLSGQDSEGVFPSILGHEGGGVVESVGEGVTSVKVGDHVIPLYTAECRECKFCKSGKTNLCGAVRATQGKGVMPDGTVRFKCKGKDIYHFMGTSTFSQYTVVSDVSIVAINPKAPLDKACLLGCGITTGFGALTKTPGVENSNVAVFGIGCVGLSILQGAKAKKCAKVIAIDVNNGKKETALQFGATEFINPKELPEGQSIVDKLIEMTDGGCDFTYDATGNVQVMRQALEACHKGWGVSTIIGVAPAGAEISTRPFQLVTGRVWKGSAFGGVKGRTELPGIVEDYMKGTLKVDEFITHTQTLGGINAGFDDMHTLNAVSQSGLGATVVVLDGGLTIVKHTILQLEPNLRSSKLKPNGNRDRLVHICEELVKVSMIIGPHMDLLNDRFSEREETKAKGRLLTQAEKEADKDKVVPTATD</sequence>
<proteinExistence type="predicted"/>
<comment type="caution">
    <text evidence="1">The sequence shown here is derived from an EMBL/GenBank/DDBJ whole genome shotgun (WGS) entry which is preliminary data.</text>
</comment>
<gene>
    <name evidence="1" type="primary">FDH1</name>
    <name evidence="1" type="ORF">QFC20_000190</name>
</gene>
<organism evidence="1 2">
    <name type="scientific">Naganishia adeliensis</name>
    <dbReference type="NCBI Taxonomy" id="92952"/>
    <lineage>
        <taxon>Eukaryota</taxon>
        <taxon>Fungi</taxon>
        <taxon>Dikarya</taxon>
        <taxon>Basidiomycota</taxon>
        <taxon>Agaricomycotina</taxon>
        <taxon>Tremellomycetes</taxon>
        <taxon>Filobasidiales</taxon>
        <taxon>Filobasidiaceae</taxon>
        <taxon>Naganishia</taxon>
    </lineage>
</organism>